<dbReference type="Pfam" id="PF08305">
    <property type="entry name" value="NPCBM"/>
    <property type="match status" value="2"/>
</dbReference>
<dbReference type="InterPro" id="IPR013222">
    <property type="entry name" value="Glyco_hyd_98_carb-bd"/>
</dbReference>
<feature type="domain" description="Glycosyl hydrolase family 98 putative carbohydrate-binding module" evidence="2">
    <location>
        <begin position="35"/>
        <end position="173"/>
    </location>
</feature>
<evidence type="ECO:0000313" key="4">
    <source>
        <dbReference type="Proteomes" id="UP000576082"/>
    </source>
</evidence>
<name>A0A7X9XAU3_9BACT</name>
<dbReference type="InterPro" id="IPR008979">
    <property type="entry name" value="Galactose-bd-like_sf"/>
</dbReference>
<feature type="signal peptide" evidence="1">
    <location>
        <begin position="1"/>
        <end position="22"/>
    </location>
</feature>
<dbReference type="Proteomes" id="UP000576082">
    <property type="component" value="Unassembled WGS sequence"/>
</dbReference>
<keyword evidence="1" id="KW-0732">Signal</keyword>
<dbReference type="InterPro" id="IPR038637">
    <property type="entry name" value="NPCBM_sf"/>
</dbReference>
<feature type="chain" id="PRO_5030997852" description="Glycosyl hydrolase family 98 putative carbohydrate-binding module domain-containing protein" evidence="1">
    <location>
        <begin position="23"/>
        <end position="341"/>
    </location>
</feature>
<comment type="caution">
    <text evidence="3">The sequence shown here is derived from an EMBL/GenBank/DDBJ whole genome shotgun (WGS) entry which is preliminary data.</text>
</comment>
<gene>
    <name evidence="3" type="ORF">HHU12_18885</name>
</gene>
<reference evidence="3 4" key="1">
    <citation type="submission" date="2020-04" db="EMBL/GenBank/DDBJ databases">
        <title>Flammeovirga sp. SR4, a novel species isolated from seawater.</title>
        <authorList>
            <person name="Wang X."/>
        </authorList>
    </citation>
    <scope>NUCLEOTIDE SEQUENCE [LARGE SCALE GENOMIC DNA]</scope>
    <source>
        <strain evidence="3 4">ATCC 23126</strain>
    </source>
</reference>
<keyword evidence="4" id="KW-1185">Reference proteome</keyword>
<feature type="domain" description="Glycosyl hydrolase family 98 putative carbohydrate-binding module" evidence="2">
    <location>
        <begin position="199"/>
        <end position="336"/>
    </location>
</feature>
<dbReference type="EMBL" id="JABANE010000054">
    <property type="protein sequence ID" value="NME70047.1"/>
    <property type="molecule type" value="Genomic_DNA"/>
</dbReference>
<sequence>MNVQKKLLALGALLILNAGAYAQTETQTPEVEIMKGKKVHLRSKDALTNSSSYWKVNEDKAVSGEKLTMKGVQYSKGLGVHAPSNMTFKVPPKAQYFYVVPGPDDAHNGLIKMSIKVDNEEVFNSGVISSKKGYKPKMHAIDVTGATIITLVVDELEDKGGDHADWAEAFFVEGKKANKPKNPDLMSKLESELADDELAGEKVHLTKELASTVDSYWRVMNNEGIEGGKISLKGKKYNKGLGVHAPSTLVFPVEANYKQFVVTPGANDSNGGIIRMRILIDGQEAYNSGAIKSTKQKPERLVLDVAGKKQVTLIVDEEDGERGGDHASWASAYFMLSGGTK</sequence>
<evidence type="ECO:0000256" key="1">
    <source>
        <dbReference type="SAM" id="SignalP"/>
    </source>
</evidence>
<protein>
    <recommendedName>
        <fullName evidence="2">Glycosyl hydrolase family 98 putative carbohydrate-binding module domain-containing protein</fullName>
    </recommendedName>
</protein>
<organism evidence="3 4">
    <name type="scientific">Flammeovirga aprica JL-4</name>
    <dbReference type="NCBI Taxonomy" id="694437"/>
    <lineage>
        <taxon>Bacteria</taxon>
        <taxon>Pseudomonadati</taxon>
        <taxon>Bacteroidota</taxon>
        <taxon>Cytophagia</taxon>
        <taxon>Cytophagales</taxon>
        <taxon>Flammeovirgaceae</taxon>
        <taxon>Flammeovirga</taxon>
    </lineage>
</organism>
<accession>A0A7X9XAU3</accession>
<dbReference type="SUPFAM" id="SSF49785">
    <property type="entry name" value="Galactose-binding domain-like"/>
    <property type="match status" value="2"/>
</dbReference>
<dbReference type="AlphaFoldDB" id="A0A7X9XAU3"/>
<dbReference type="SMART" id="SM00776">
    <property type="entry name" value="NPCBM"/>
    <property type="match status" value="2"/>
</dbReference>
<evidence type="ECO:0000259" key="2">
    <source>
        <dbReference type="SMART" id="SM00776"/>
    </source>
</evidence>
<dbReference type="Gene3D" id="2.60.120.1060">
    <property type="entry name" value="NPCBM/NEW2 domain"/>
    <property type="match status" value="2"/>
</dbReference>
<dbReference type="RefSeq" id="WP_169658297.1">
    <property type="nucleotide sequence ID" value="NZ_JABANE010000054.1"/>
</dbReference>
<evidence type="ECO:0000313" key="3">
    <source>
        <dbReference type="EMBL" id="NME70047.1"/>
    </source>
</evidence>
<proteinExistence type="predicted"/>